<dbReference type="OrthoDB" id="9929801at2"/>
<keyword evidence="2" id="KW-1185">Reference proteome</keyword>
<gene>
    <name evidence="1" type="ORF">AHMF7616_00158</name>
</gene>
<accession>A0A369QFB2</accession>
<dbReference type="RefSeq" id="WP_115371154.1">
    <property type="nucleotide sequence ID" value="NZ_QASA01000001.1"/>
</dbReference>
<name>A0A369QFB2_9BACT</name>
<sequence length="127" mass="14219">MKDWIFSPRFFLFALLLPFILVLPGCTGEELEVAPYQTCDTQATVRSQKDCGLVLQLENGQLLMPLHVTTLPLAGYDKQQYKINNFTVSENQQVIIGFVKKGEASNNCYNGIPLVEVTCIVGYQIQS</sequence>
<dbReference type="EMBL" id="QASA01000001">
    <property type="protein sequence ID" value="RDC61579.1"/>
    <property type="molecule type" value="Genomic_DNA"/>
</dbReference>
<dbReference type="AlphaFoldDB" id="A0A369QFB2"/>
<evidence type="ECO:0000313" key="2">
    <source>
        <dbReference type="Proteomes" id="UP000253919"/>
    </source>
</evidence>
<evidence type="ECO:0008006" key="3">
    <source>
        <dbReference type="Google" id="ProtNLM"/>
    </source>
</evidence>
<reference evidence="1 2" key="1">
    <citation type="submission" date="2018-04" db="EMBL/GenBank/DDBJ databases">
        <title>Adhaeribacter sp. HMF7616 genome sequencing and assembly.</title>
        <authorList>
            <person name="Kang H."/>
            <person name="Kang J."/>
            <person name="Cha I."/>
            <person name="Kim H."/>
            <person name="Joh K."/>
        </authorList>
    </citation>
    <scope>NUCLEOTIDE SEQUENCE [LARGE SCALE GENOMIC DNA]</scope>
    <source>
        <strain evidence="1 2">HMF7616</strain>
    </source>
</reference>
<comment type="caution">
    <text evidence="1">The sequence shown here is derived from an EMBL/GenBank/DDBJ whole genome shotgun (WGS) entry which is preliminary data.</text>
</comment>
<proteinExistence type="predicted"/>
<evidence type="ECO:0000313" key="1">
    <source>
        <dbReference type="EMBL" id="RDC61579.1"/>
    </source>
</evidence>
<protein>
    <recommendedName>
        <fullName evidence="3">Lipoprotein</fullName>
    </recommendedName>
</protein>
<dbReference type="Proteomes" id="UP000253919">
    <property type="component" value="Unassembled WGS sequence"/>
</dbReference>
<organism evidence="1 2">
    <name type="scientific">Adhaeribacter pallidiroseus</name>
    <dbReference type="NCBI Taxonomy" id="2072847"/>
    <lineage>
        <taxon>Bacteria</taxon>
        <taxon>Pseudomonadati</taxon>
        <taxon>Bacteroidota</taxon>
        <taxon>Cytophagia</taxon>
        <taxon>Cytophagales</taxon>
        <taxon>Hymenobacteraceae</taxon>
        <taxon>Adhaeribacter</taxon>
    </lineage>
</organism>